<feature type="compositionally biased region" description="Low complexity" evidence="1">
    <location>
        <begin position="13"/>
        <end position="26"/>
    </location>
</feature>
<dbReference type="Proteomes" id="UP001500460">
    <property type="component" value="Unassembled WGS sequence"/>
</dbReference>
<evidence type="ECO:0000313" key="3">
    <source>
        <dbReference type="Proteomes" id="UP001500460"/>
    </source>
</evidence>
<accession>A0ABP5WGB4</accession>
<feature type="compositionally biased region" description="Basic residues" evidence="1">
    <location>
        <begin position="27"/>
        <end position="37"/>
    </location>
</feature>
<evidence type="ECO:0000256" key="1">
    <source>
        <dbReference type="SAM" id="MobiDB-lite"/>
    </source>
</evidence>
<feature type="region of interest" description="Disordered" evidence="1">
    <location>
        <begin position="1"/>
        <end position="41"/>
    </location>
</feature>
<evidence type="ECO:0000313" key="2">
    <source>
        <dbReference type="EMBL" id="GAA2426863.1"/>
    </source>
</evidence>
<evidence type="ECO:0008006" key="4">
    <source>
        <dbReference type="Google" id="ProtNLM"/>
    </source>
</evidence>
<organism evidence="2 3">
    <name type="scientific">Streptomyces glaucus</name>
    <dbReference type="NCBI Taxonomy" id="284029"/>
    <lineage>
        <taxon>Bacteria</taxon>
        <taxon>Bacillati</taxon>
        <taxon>Actinomycetota</taxon>
        <taxon>Actinomycetes</taxon>
        <taxon>Kitasatosporales</taxon>
        <taxon>Streptomycetaceae</taxon>
        <taxon>Streptomyces</taxon>
    </lineage>
</organism>
<dbReference type="EMBL" id="BAAATK010000005">
    <property type="protein sequence ID" value="GAA2426863.1"/>
    <property type="molecule type" value="Genomic_DNA"/>
</dbReference>
<proteinExistence type="predicted"/>
<comment type="caution">
    <text evidence="2">The sequence shown here is derived from an EMBL/GenBank/DDBJ whole genome shotgun (WGS) entry which is preliminary data.</text>
</comment>
<sequence length="101" mass="11058">MAVRAQVGLAGEPAPRAAQARNAHTAHNAHTRNRRSGALRGRFQDRDALNVVGHRKDVPTGWVSHNTRSGAVFCSTEGLFVRTERQTDVTPKGYVLVGRCR</sequence>
<gene>
    <name evidence="2" type="ORF">GCM10010421_12620</name>
</gene>
<name>A0ABP5WGB4_9ACTN</name>
<protein>
    <recommendedName>
        <fullName evidence="4">Secreted protein</fullName>
    </recommendedName>
</protein>
<reference evidence="3" key="1">
    <citation type="journal article" date="2019" name="Int. J. Syst. Evol. Microbiol.">
        <title>The Global Catalogue of Microorganisms (GCM) 10K type strain sequencing project: providing services to taxonomists for standard genome sequencing and annotation.</title>
        <authorList>
            <consortium name="The Broad Institute Genomics Platform"/>
            <consortium name="The Broad Institute Genome Sequencing Center for Infectious Disease"/>
            <person name="Wu L."/>
            <person name="Ma J."/>
        </authorList>
    </citation>
    <scope>NUCLEOTIDE SEQUENCE [LARGE SCALE GENOMIC DNA]</scope>
    <source>
        <strain evidence="3">JCM 6922</strain>
    </source>
</reference>
<keyword evidence="3" id="KW-1185">Reference proteome</keyword>